<dbReference type="EMBL" id="SHMC01000001">
    <property type="protein sequence ID" value="TAA28512.1"/>
    <property type="molecule type" value="Genomic_DNA"/>
</dbReference>
<evidence type="ECO:0000256" key="2">
    <source>
        <dbReference type="PROSITE-ProRule" id="PRU00335"/>
    </source>
</evidence>
<keyword evidence="1 2" id="KW-0238">DNA-binding</keyword>
<dbReference type="InterPro" id="IPR001647">
    <property type="entry name" value="HTH_TetR"/>
</dbReference>
<name>A0A4Q8LGC7_9GAMM</name>
<dbReference type="InterPro" id="IPR036271">
    <property type="entry name" value="Tet_transcr_reg_TetR-rel_C_sf"/>
</dbReference>
<evidence type="ECO:0000313" key="5">
    <source>
        <dbReference type="Proteomes" id="UP000292627"/>
    </source>
</evidence>
<dbReference type="Proteomes" id="UP000292627">
    <property type="component" value="Unassembled WGS sequence"/>
</dbReference>
<gene>
    <name evidence="4" type="ORF">EA660_02695</name>
</gene>
<dbReference type="PRINTS" id="PR00455">
    <property type="entry name" value="HTHTETR"/>
</dbReference>
<dbReference type="InterPro" id="IPR049445">
    <property type="entry name" value="TetR_SbtR-like_C"/>
</dbReference>
<dbReference type="PANTHER" id="PTHR30055:SF223">
    <property type="entry name" value="HTH-TYPE TRANSCRIPTIONAL REGULATOR UIDR"/>
    <property type="match status" value="1"/>
</dbReference>
<proteinExistence type="predicted"/>
<feature type="DNA-binding region" description="H-T-H motif" evidence="2">
    <location>
        <begin position="37"/>
        <end position="56"/>
    </location>
</feature>
<dbReference type="GO" id="GO:0000976">
    <property type="term" value="F:transcription cis-regulatory region binding"/>
    <property type="evidence" value="ECO:0007669"/>
    <property type="project" value="TreeGrafter"/>
</dbReference>
<dbReference type="OrthoDB" id="63332at2"/>
<dbReference type="Pfam" id="PF21597">
    <property type="entry name" value="TetR_C_43"/>
    <property type="match status" value="1"/>
</dbReference>
<organism evidence="4 5">
    <name type="scientific">Pseudoxanthomonas winnipegensis</name>
    <dbReference type="NCBI Taxonomy" id="2480810"/>
    <lineage>
        <taxon>Bacteria</taxon>
        <taxon>Pseudomonadati</taxon>
        <taxon>Pseudomonadota</taxon>
        <taxon>Gammaproteobacteria</taxon>
        <taxon>Lysobacterales</taxon>
        <taxon>Lysobacteraceae</taxon>
        <taxon>Pseudoxanthomonas</taxon>
    </lineage>
</organism>
<dbReference type="InterPro" id="IPR050109">
    <property type="entry name" value="HTH-type_TetR-like_transc_reg"/>
</dbReference>
<sequence length="197" mass="21884">MSDNALMAPRSSDAALRRRQILDAADEVFCEHGVNAPLELVVERAGLGRATLYRNFPDRVALLMALLDRAFDALERRAHDLADRDDAFGVLLHDAAEHVAVCAPLVDFWRAMARSDAAMSRGERRVPEIFMPLLQRAIAAGRYRPDVDEEQLMLVVDMLGSCLRGRDEAERKRLARRSADLLLQALRAPVAAGGGRR</sequence>
<dbReference type="SUPFAM" id="SSF48498">
    <property type="entry name" value="Tetracyclin repressor-like, C-terminal domain"/>
    <property type="match status" value="1"/>
</dbReference>
<dbReference type="Gene3D" id="1.10.357.10">
    <property type="entry name" value="Tetracycline Repressor, domain 2"/>
    <property type="match status" value="1"/>
</dbReference>
<protein>
    <submittedName>
        <fullName evidence="4">TetR/AcrR family transcriptional regulator</fullName>
    </submittedName>
</protein>
<evidence type="ECO:0000313" key="4">
    <source>
        <dbReference type="EMBL" id="TAA28512.1"/>
    </source>
</evidence>
<dbReference type="PROSITE" id="PS50977">
    <property type="entry name" value="HTH_TETR_2"/>
    <property type="match status" value="1"/>
</dbReference>
<accession>A0A4Q8LGC7</accession>
<reference evidence="4 5" key="1">
    <citation type="submission" date="2019-02" db="EMBL/GenBank/DDBJ databases">
        <title>WGS of Pseudoxanthomonas species novum from clinical isolates.</title>
        <authorList>
            <person name="Bernier A.-M."/>
            <person name="Bernard K."/>
            <person name="Vachon A."/>
        </authorList>
    </citation>
    <scope>NUCLEOTIDE SEQUENCE [LARGE SCALE GENOMIC DNA]</scope>
    <source>
        <strain evidence="4 5">NML171200</strain>
    </source>
</reference>
<dbReference type="AlphaFoldDB" id="A0A4Q8LGC7"/>
<feature type="domain" description="HTH tetR-type" evidence="3">
    <location>
        <begin position="15"/>
        <end position="74"/>
    </location>
</feature>
<dbReference type="InterPro" id="IPR009057">
    <property type="entry name" value="Homeodomain-like_sf"/>
</dbReference>
<dbReference type="GO" id="GO:0003700">
    <property type="term" value="F:DNA-binding transcription factor activity"/>
    <property type="evidence" value="ECO:0007669"/>
    <property type="project" value="TreeGrafter"/>
</dbReference>
<evidence type="ECO:0000256" key="1">
    <source>
        <dbReference type="ARBA" id="ARBA00023125"/>
    </source>
</evidence>
<evidence type="ECO:0000259" key="3">
    <source>
        <dbReference type="PROSITE" id="PS50977"/>
    </source>
</evidence>
<dbReference type="SUPFAM" id="SSF46689">
    <property type="entry name" value="Homeodomain-like"/>
    <property type="match status" value="1"/>
</dbReference>
<dbReference type="Pfam" id="PF00440">
    <property type="entry name" value="TetR_N"/>
    <property type="match status" value="1"/>
</dbReference>
<comment type="caution">
    <text evidence="4">The sequence shown here is derived from an EMBL/GenBank/DDBJ whole genome shotgun (WGS) entry which is preliminary data.</text>
</comment>
<dbReference type="PANTHER" id="PTHR30055">
    <property type="entry name" value="HTH-TYPE TRANSCRIPTIONAL REGULATOR RUTR"/>
    <property type="match status" value="1"/>
</dbReference>